<evidence type="ECO:0000313" key="1">
    <source>
        <dbReference type="EMBL" id="PSB01897.1"/>
    </source>
</evidence>
<gene>
    <name evidence="1" type="ORF">C7B64_15895</name>
</gene>
<protein>
    <submittedName>
        <fullName evidence="1">Uncharacterized protein</fullName>
    </submittedName>
</protein>
<accession>A0A2T1C156</accession>
<sequence>MIHKGKKRSHPFQGTCPIAYDGTKTVYSFYTSTKTQKIDSCEVEVNLAHPLFKRTEVIRSQVFFQVYPPEKPIQPQIQGR</sequence>
<evidence type="ECO:0000313" key="2">
    <source>
        <dbReference type="Proteomes" id="UP000238762"/>
    </source>
</evidence>
<dbReference type="EMBL" id="PVWJ01000082">
    <property type="protein sequence ID" value="PSB01897.1"/>
    <property type="molecule type" value="Genomic_DNA"/>
</dbReference>
<proteinExistence type="predicted"/>
<reference evidence="1 2" key="1">
    <citation type="submission" date="2018-02" db="EMBL/GenBank/DDBJ databases">
        <authorList>
            <person name="Cohen D.B."/>
            <person name="Kent A.D."/>
        </authorList>
    </citation>
    <scope>NUCLEOTIDE SEQUENCE [LARGE SCALE GENOMIC DNA]</scope>
    <source>
        <strain evidence="1 2">CCAP 1448/3</strain>
    </source>
</reference>
<reference evidence="1 2" key="2">
    <citation type="submission" date="2018-03" db="EMBL/GenBank/DDBJ databases">
        <title>The ancient ancestry and fast evolution of plastids.</title>
        <authorList>
            <person name="Moore K.R."/>
            <person name="Magnabosco C."/>
            <person name="Momper L."/>
            <person name="Gold D.A."/>
            <person name="Bosak T."/>
            <person name="Fournier G.P."/>
        </authorList>
    </citation>
    <scope>NUCLEOTIDE SEQUENCE [LARGE SCALE GENOMIC DNA]</scope>
    <source>
        <strain evidence="1 2">CCAP 1448/3</strain>
    </source>
</reference>
<comment type="caution">
    <text evidence="1">The sequence shown here is derived from an EMBL/GenBank/DDBJ whole genome shotgun (WGS) entry which is preliminary data.</text>
</comment>
<dbReference type="AlphaFoldDB" id="A0A2T1C156"/>
<dbReference type="Proteomes" id="UP000238762">
    <property type="component" value="Unassembled WGS sequence"/>
</dbReference>
<dbReference type="RefSeq" id="WP_106289641.1">
    <property type="nucleotide sequence ID" value="NZ_CAWNTC010000110.1"/>
</dbReference>
<organism evidence="1 2">
    <name type="scientific">Merismopedia glauca CCAP 1448/3</name>
    <dbReference type="NCBI Taxonomy" id="1296344"/>
    <lineage>
        <taxon>Bacteria</taxon>
        <taxon>Bacillati</taxon>
        <taxon>Cyanobacteriota</taxon>
        <taxon>Cyanophyceae</taxon>
        <taxon>Synechococcales</taxon>
        <taxon>Merismopediaceae</taxon>
        <taxon>Merismopedia</taxon>
    </lineage>
</organism>
<name>A0A2T1C156_9CYAN</name>
<keyword evidence="2" id="KW-1185">Reference proteome</keyword>